<dbReference type="GO" id="GO:0089714">
    <property type="term" value="F:UDP-N-acetyl-D-mannosamine dehydrogenase activity"/>
    <property type="evidence" value="ECO:0007669"/>
    <property type="project" value="UniProtKB-EC"/>
</dbReference>
<dbReference type="InterPro" id="IPR014027">
    <property type="entry name" value="UDP-Glc/GDP-Man_DH_C"/>
</dbReference>
<dbReference type="SMART" id="SM00984">
    <property type="entry name" value="UDPG_MGDP_dh_C"/>
    <property type="match status" value="1"/>
</dbReference>
<comment type="similarity">
    <text evidence="1 8">Belongs to the UDP-glucose/GDP-mannose dehydrogenase family.</text>
</comment>
<dbReference type="FunCoup" id="D1Z1P4">
    <property type="interactions" value="34"/>
</dbReference>
<dbReference type="EMBL" id="AP011532">
    <property type="protein sequence ID" value="BAI62616.1"/>
    <property type="molecule type" value="Genomic_DNA"/>
</dbReference>
<dbReference type="Proteomes" id="UP000001882">
    <property type="component" value="Chromosome"/>
</dbReference>
<evidence type="ECO:0000256" key="7">
    <source>
        <dbReference type="ARBA" id="ARBA00049130"/>
    </source>
</evidence>
<dbReference type="Pfam" id="PF03720">
    <property type="entry name" value="UDPG_MGDP_dh_C"/>
    <property type="match status" value="1"/>
</dbReference>
<dbReference type="PANTHER" id="PTHR43491">
    <property type="entry name" value="UDP-N-ACETYL-D-MANNOSAMINE DEHYDROGENASE"/>
    <property type="match status" value="1"/>
</dbReference>
<organism evidence="10 11">
    <name type="scientific">Methanocella paludicola (strain DSM 17711 / JCM 13418 / NBRC 101707 / SANAE)</name>
    <dbReference type="NCBI Taxonomy" id="304371"/>
    <lineage>
        <taxon>Archaea</taxon>
        <taxon>Methanobacteriati</taxon>
        <taxon>Methanobacteriota</taxon>
        <taxon>Stenosarchaea group</taxon>
        <taxon>Methanomicrobia</taxon>
        <taxon>Methanocellales</taxon>
        <taxon>Methanocellaceae</taxon>
        <taxon>Methanocella</taxon>
    </lineage>
</organism>
<dbReference type="Gene3D" id="3.40.50.720">
    <property type="entry name" value="NAD(P)-binding Rossmann-like Domain"/>
    <property type="match status" value="2"/>
</dbReference>
<dbReference type="STRING" id="304371.MCP_2544"/>
<evidence type="ECO:0000256" key="5">
    <source>
        <dbReference type="ARBA" id="ARBA00023027"/>
    </source>
</evidence>
<sequence>MKICVIGLGYIGLPTAILLSEKNEVVGVDVKKDVVDKINDKIMPFKEPGLDRLLEQSGITASTTPRPADAFIICVPTPFDKEVRMADLKFVRSAVESIVPHLRKGNIVILESTVSPGACINVLEPILEKSGLKAGEDYYLAHCPERAIPGNTLHEMAYNDRIIGGIDDASTQLARKIYATFVKGNIYTTDITTAEFVKLMENTYRDVNIALANELAILAEEAKINIWEAISLANHHPRVNILKPGPGVGGHCIAVDPWFLTEATNRCRIINTAREINDSMPAYVLSKVKVMTENIRRPKITVFGVAYKGNVDDARETPALKFIKLAESEGFFVSTYDPLVSRFEMPLSSMEDAVRGTDCIVIISDHDLFKELDFGHLLDNSRHRNVLDTRNVVKSDGTFNLVKLGCSENAHPVYVPPKKPVSMAKVS</sequence>
<evidence type="ECO:0000256" key="3">
    <source>
        <dbReference type="ARBA" id="ARBA00016796"/>
    </source>
</evidence>
<dbReference type="InterPro" id="IPR028359">
    <property type="entry name" value="UDP_ManNAc/GlcNAc_DH"/>
</dbReference>
<dbReference type="SUPFAM" id="SSF51735">
    <property type="entry name" value="NAD(P)-binding Rossmann-fold domains"/>
    <property type="match status" value="1"/>
</dbReference>
<dbReference type="KEGG" id="mpd:MCP_2544"/>
<evidence type="ECO:0000256" key="2">
    <source>
        <dbReference type="ARBA" id="ARBA00012935"/>
    </source>
</evidence>
<evidence type="ECO:0000313" key="11">
    <source>
        <dbReference type="Proteomes" id="UP000001882"/>
    </source>
</evidence>
<dbReference type="InterPro" id="IPR014026">
    <property type="entry name" value="UDP-Glc/GDP-Man_DH_dimer"/>
</dbReference>
<feature type="domain" description="UDP-glucose/GDP-mannose dehydrogenase C-terminal" evidence="9">
    <location>
        <begin position="301"/>
        <end position="395"/>
    </location>
</feature>
<reference evidence="10 11" key="1">
    <citation type="journal article" date="2007" name="Appl. Environ. Microbiol.">
        <title>Isolation of key methanogens for global methane emission from rice paddy fields: a novel isolate affiliated with the clone cluster rice cluster I.</title>
        <authorList>
            <person name="Sakai S."/>
            <person name="Imachi H."/>
            <person name="Sekiguchi Y."/>
            <person name="Ohashi A."/>
            <person name="Harada H."/>
            <person name="Kamagata Y."/>
        </authorList>
    </citation>
    <scope>NUCLEOTIDE SEQUENCE [LARGE SCALE GENOMIC DNA]</scope>
    <source>
        <strain evidence="11">DSM 17711 / JCM 13418 / NBRC 101707 / SANAE</strain>
    </source>
</reference>
<dbReference type="GO" id="GO:0051287">
    <property type="term" value="F:NAD binding"/>
    <property type="evidence" value="ECO:0007669"/>
    <property type="project" value="InterPro"/>
</dbReference>
<evidence type="ECO:0000313" key="10">
    <source>
        <dbReference type="EMBL" id="BAI62616.1"/>
    </source>
</evidence>
<dbReference type="InterPro" id="IPR036220">
    <property type="entry name" value="UDP-Glc/GDP-Man_DH_C_sf"/>
</dbReference>
<dbReference type="AlphaFoldDB" id="D1Z1P4"/>
<keyword evidence="11" id="KW-1185">Reference proteome</keyword>
<keyword evidence="4" id="KW-0560">Oxidoreductase</keyword>
<dbReference type="InterPro" id="IPR017476">
    <property type="entry name" value="UDP-Glc/GDP-Man"/>
</dbReference>
<proteinExistence type="inferred from homology"/>
<evidence type="ECO:0000256" key="1">
    <source>
        <dbReference type="ARBA" id="ARBA00006601"/>
    </source>
</evidence>
<dbReference type="Pfam" id="PF03721">
    <property type="entry name" value="UDPG_MGDP_dh_N"/>
    <property type="match status" value="1"/>
</dbReference>
<keyword evidence="5" id="KW-0520">NAD</keyword>
<dbReference type="NCBIfam" id="TIGR03026">
    <property type="entry name" value="NDP-sugDHase"/>
    <property type="match status" value="1"/>
</dbReference>
<dbReference type="GO" id="GO:0016628">
    <property type="term" value="F:oxidoreductase activity, acting on the CH-CH group of donors, NAD or NADP as acceptor"/>
    <property type="evidence" value="ECO:0007669"/>
    <property type="project" value="InterPro"/>
</dbReference>
<evidence type="ECO:0000256" key="6">
    <source>
        <dbReference type="ARBA" id="ARBA00030172"/>
    </source>
</evidence>
<name>D1Z1P4_METPS</name>
<dbReference type="PANTHER" id="PTHR43491:SF2">
    <property type="entry name" value="UDP-N-ACETYL-D-MANNOSAMINE DEHYDROGENASE"/>
    <property type="match status" value="1"/>
</dbReference>
<comment type="catalytic activity">
    <reaction evidence="7">
        <text>UDP-N-acetyl-alpha-D-mannosamine + 2 NAD(+) + H2O = UDP-N-acetyl-alpha-D-mannosaminouronate + 2 NADH + 3 H(+)</text>
        <dbReference type="Rhea" id="RHEA:25780"/>
        <dbReference type="ChEBI" id="CHEBI:15377"/>
        <dbReference type="ChEBI" id="CHEBI:15378"/>
        <dbReference type="ChEBI" id="CHEBI:57540"/>
        <dbReference type="ChEBI" id="CHEBI:57945"/>
        <dbReference type="ChEBI" id="CHEBI:68623"/>
        <dbReference type="ChEBI" id="CHEBI:70731"/>
        <dbReference type="EC" id="1.1.1.336"/>
    </reaction>
</comment>
<reference evidence="10 11" key="2">
    <citation type="journal article" date="2008" name="Int. J. Syst. Evol. Microbiol.">
        <title>Methanocella paludicola gen. nov., sp. nov., a methane-producing archaeon, the first isolate of the lineage 'Rice Cluster I', and proposal of the new archaeal order Methanocellales ord. nov.</title>
        <authorList>
            <person name="Sakai S."/>
            <person name="Imachi H."/>
            <person name="Hanada S."/>
            <person name="Ohashi A."/>
            <person name="Harada H."/>
            <person name="Kamagata Y."/>
        </authorList>
    </citation>
    <scope>NUCLEOTIDE SEQUENCE [LARGE SCALE GENOMIC DNA]</scope>
    <source>
        <strain evidence="11">DSM 17711 / JCM 13418 / NBRC 101707 / SANAE</strain>
    </source>
</reference>
<evidence type="ECO:0000256" key="8">
    <source>
        <dbReference type="PIRNR" id="PIRNR000124"/>
    </source>
</evidence>
<evidence type="ECO:0000259" key="9">
    <source>
        <dbReference type="SMART" id="SM00984"/>
    </source>
</evidence>
<dbReference type="EC" id="1.1.1.336" evidence="2"/>
<dbReference type="GO" id="GO:0000271">
    <property type="term" value="P:polysaccharide biosynthetic process"/>
    <property type="evidence" value="ECO:0007669"/>
    <property type="project" value="InterPro"/>
</dbReference>
<dbReference type="eggNOG" id="arCOG00252">
    <property type="taxonomic scope" value="Archaea"/>
</dbReference>
<dbReference type="PIRSF" id="PIRSF500136">
    <property type="entry name" value="UDP_ManNAc_DH"/>
    <property type="match status" value="1"/>
</dbReference>
<dbReference type="InterPro" id="IPR036291">
    <property type="entry name" value="NAD(P)-bd_dom_sf"/>
</dbReference>
<dbReference type="PATRIC" id="fig|304371.9.peg.2599"/>
<protein>
    <recommendedName>
        <fullName evidence="3">UDP-N-acetyl-D-mannosamine dehydrogenase</fullName>
        <ecNumber evidence="2">1.1.1.336</ecNumber>
    </recommendedName>
    <alternativeName>
        <fullName evidence="6">UDP-ManNAc 6-dehydrogenase</fullName>
    </alternativeName>
</protein>
<reference evidence="11" key="3">
    <citation type="journal article" date="2011" name="PLoS ONE">
        <title>Genome sequence of a mesophilic hydrogenotrophic methanogen Methanocella paludicola, the first cultivated representative of the order Methanocellales.</title>
        <authorList>
            <person name="Sakai S."/>
            <person name="Takaki Y."/>
            <person name="Shimamura S."/>
            <person name="Sekine M."/>
            <person name="Tajima T."/>
            <person name="Kosugi H."/>
            <person name="Ichikawa N."/>
            <person name="Tasumi E."/>
            <person name="Hiraki A.T."/>
            <person name="Shimizu A."/>
            <person name="Kato Y."/>
            <person name="Nishiko R."/>
            <person name="Mori K."/>
            <person name="Fujita N."/>
            <person name="Imachi H."/>
            <person name="Takai K."/>
        </authorList>
    </citation>
    <scope>NUCLEOTIDE SEQUENCE [LARGE SCALE GENOMIC DNA]</scope>
    <source>
        <strain evidence="11">DSM 17711 / JCM 13418 / NBRC 101707 / SANAE</strain>
    </source>
</reference>
<gene>
    <name evidence="10" type="ordered locus">MCP_2544</name>
</gene>
<evidence type="ECO:0000256" key="4">
    <source>
        <dbReference type="ARBA" id="ARBA00023002"/>
    </source>
</evidence>
<dbReference type="Pfam" id="PF00984">
    <property type="entry name" value="UDPG_MGDP_dh"/>
    <property type="match status" value="1"/>
</dbReference>
<dbReference type="PIRSF" id="PIRSF000124">
    <property type="entry name" value="UDPglc_GDPman_dh"/>
    <property type="match status" value="1"/>
</dbReference>
<dbReference type="SUPFAM" id="SSF52413">
    <property type="entry name" value="UDP-glucose/GDP-mannose dehydrogenase C-terminal domain"/>
    <property type="match status" value="1"/>
</dbReference>
<dbReference type="InterPro" id="IPR008927">
    <property type="entry name" value="6-PGluconate_DH-like_C_sf"/>
</dbReference>
<dbReference type="SUPFAM" id="SSF48179">
    <property type="entry name" value="6-phosphogluconate dehydrogenase C-terminal domain-like"/>
    <property type="match status" value="1"/>
</dbReference>
<dbReference type="InParanoid" id="D1Z1P4"/>
<accession>D1Z1P4</accession>
<dbReference type="InterPro" id="IPR001732">
    <property type="entry name" value="UDP-Glc/GDP-Man_DH_N"/>
</dbReference>